<gene>
    <name evidence="1" type="ORF">J4Q44_G00278800</name>
</gene>
<dbReference type="PANTHER" id="PTHR21040">
    <property type="entry name" value="BCDNA.GH04120"/>
    <property type="match status" value="1"/>
</dbReference>
<dbReference type="PANTHER" id="PTHR21040:SF6">
    <property type="entry name" value="HEXOSAMINIDASE D"/>
    <property type="match status" value="1"/>
</dbReference>
<reference evidence="1 2" key="1">
    <citation type="submission" date="2021-04" db="EMBL/GenBank/DDBJ databases">
        <authorList>
            <person name="De Guttry C."/>
            <person name="Zahm M."/>
            <person name="Klopp C."/>
            <person name="Cabau C."/>
            <person name="Louis A."/>
            <person name="Berthelot C."/>
            <person name="Parey E."/>
            <person name="Roest Crollius H."/>
            <person name="Montfort J."/>
            <person name="Robinson-Rechavi M."/>
            <person name="Bucao C."/>
            <person name="Bouchez O."/>
            <person name="Gislard M."/>
            <person name="Lluch J."/>
            <person name="Milhes M."/>
            <person name="Lampietro C."/>
            <person name="Lopez Roques C."/>
            <person name="Donnadieu C."/>
            <person name="Braasch I."/>
            <person name="Desvignes T."/>
            <person name="Postlethwait J."/>
            <person name="Bobe J."/>
            <person name="Wedekind C."/>
            <person name="Guiguen Y."/>
        </authorList>
    </citation>
    <scope>NUCLEOTIDE SEQUENCE [LARGE SCALE GENOMIC DNA]</scope>
    <source>
        <strain evidence="1">Cs_M1</strain>
        <tissue evidence="1">Blood</tissue>
    </source>
</reference>
<protein>
    <recommendedName>
        <fullName evidence="3">Hexosaminidase D</fullName>
    </recommendedName>
</protein>
<dbReference type="Proteomes" id="UP001356427">
    <property type="component" value="Unassembled WGS sequence"/>
</dbReference>
<dbReference type="AlphaFoldDB" id="A0AAN8L2B0"/>
<dbReference type="EMBL" id="JAGTTL010000026">
    <property type="protein sequence ID" value="KAK6301827.1"/>
    <property type="molecule type" value="Genomic_DNA"/>
</dbReference>
<name>A0AAN8L2B0_9TELE</name>
<keyword evidence="2" id="KW-1185">Reference proteome</keyword>
<sequence length="210" mass="23221">MLGIALTGWQRYDHLSVLCELLPLALPSLASCLQILTHGQFSPEAQSRVTESLGISSVEVETMESSSTGDSELFPGRRLAELVVELTAILQSEELRHFEDNMFVRGWFTPYHRQRKTVSPLIAQQLQSQAMTLLALVEQRVAMVRKEMVRLYPASTAQEWVEQHVSPVVAPLQRVLVDTRASLLEMVPQNVSASMGSKSPSSSESVLGSS</sequence>
<accession>A0AAN8L2B0</accession>
<proteinExistence type="predicted"/>
<organism evidence="1 2">
    <name type="scientific">Coregonus suidteri</name>
    <dbReference type="NCBI Taxonomy" id="861788"/>
    <lineage>
        <taxon>Eukaryota</taxon>
        <taxon>Metazoa</taxon>
        <taxon>Chordata</taxon>
        <taxon>Craniata</taxon>
        <taxon>Vertebrata</taxon>
        <taxon>Euteleostomi</taxon>
        <taxon>Actinopterygii</taxon>
        <taxon>Neopterygii</taxon>
        <taxon>Teleostei</taxon>
        <taxon>Protacanthopterygii</taxon>
        <taxon>Salmoniformes</taxon>
        <taxon>Salmonidae</taxon>
        <taxon>Coregoninae</taxon>
        <taxon>Coregonus</taxon>
    </lineage>
</organism>
<evidence type="ECO:0000313" key="1">
    <source>
        <dbReference type="EMBL" id="KAK6301827.1"/>
    </source>
</evidence>
<dbReference type="InterPro" id="IPR038901">
    <property type="entry name" value="HEXDC-like"/>
</dbReference>
<comment type="caution">
    <text evidence="1">The sequence shown here is derived from an EMBL/GenBank/DDBJ whole genome shotgun (WGS) entry which is preliminary data.</text>
</comment>
<dbReference type="GO" id="GO:0015929">
    <property type="term" value="F:hexosaminidase activity"/>
    <property type="evidence" value="ECO:0007669"/>
    <property type="project" value="InterPro"/>
</dbReference>
<evidence type="ECO:0008006" key="3">
    <source>
        <dbReference type="Google" id="ProtNLM"/>
    </source>
</evidence>
<evidence type="ECO:0000313" key="2">
    <source>
        <dbReference type="Proteomes" id="UP001356427"/>
    </source>
</evidence>